<evidence type="ECO:0000313" key="3">
    <source>
        <dbReference type="EMBL" id="GAA2973326.1"/>
    </source>
</evidence>
<dbReference type="PANTHER" id="PTHR37310">
    <property type="entry name" value="CYTOPLASMIC PROTEIN-RELATED"/>
    <property type="match status" value="1"/>
</dbReference>
<keyword evidence="1" id="KW-0472">Membrane</keyword>
<evidence type="ECO:0000259" key="2">
    <source>
        <dbReference type="Pfam" id="PF14342"/>
    </source>
</evidence>
<gene>
    <name evidence="3" type="ORF">GCM10010446_67170</name>
</gene>
<dbReference type="InterPro" id="IPR044543">
    <property type="entry name" value="YHJQ-like"/>
</dbReference>
<reference evidence="3 4" key="1">
    <citation type="journal article" date="2019" name="Int. J. Syst. Evol. Microbiol.">
        <title>The Global Catalogue of Microorganisms (GCM) 10K type strain sequencing project: providing services to taxonomists for standard genome sequencing and annotation.</title>
        <authorList>
            <consortium name="The Broad Institute Genomics Platform"/>
            <consortium name="The Broad Institute Genome Sequencing Center for Infectious Disease"/>
            <person name="Wu L."/>
            <person name="Ma J."/>
        </authorList>
    </citation>
    <scope>NUCLEOTIDE SEQUENCE [LARGE SCALE GENOMIC DNA]</scope>
    <source>
        <strain evidence="3 4">JCM 9088</strain>
    </source>
</reference>
<dbReference type="PANTHER" id="PTHR37310:SF1">
    <property type="entry name" value="CYTOPLASMIC PROTEIN"/>
    <property type="match status" value="1"/>
</dbReference>
<keyword evidence="1" id="KW-0812">Transmembrane</keyword>
<dbReference type="EMBL" id="BAAAUD010000111">
    <property type="protein sequence ID" value="GAA2973326.1"/>
    <property type="molecule type" value="Genomic_DNA"/>
</dbReference>
<dbReference type="Gene3D" id="1.20.1270.360">
    <property type="match status" value="1"/>
</dbReference>
<proteinExistence type="predicted"/>
<dbReference type="InterPro" id="IPR025509">
    <property type="entry name" value="DUF4396"/>
</dbReference>
<dbReference type="Proteomes" id="UP001500403">
    <property type="component" value="Unassembled WGS sequence"/>
</dbReference>
<comment type="caution">
    <text evidence="3">The sequence shown here is derived from an EMBL/GenBank/DDBJ whole genome shotgun (WGS) entry which is preliminary data.</text>
</comment>
<dbReference type="Pfam" id="PF14342">
    <property type="entry name" value="DUF4396"/>
    <property type="match status" value="1"/>
</dbReference>
<keyword evidence="4" id="KW-1185">Reference proteome</keyword>
<dbReference type="CDD" id="cd08026">
    <property type="entry name" value="DUF326"/>
    <property type="match status" value="1"/>
</dbReference>
<name>A0ABN3XPZ6_9ACTN</name>
<keyword evidence="1" id="KW-1133">Transmembrane helix</keyword>
<feature type="domain" description="DUF4396" evidence="2">
    <location>
        <begin position="2"/>
        <end position="101"/>
    </location>
</feature>
<dbReference type="Pfam" id="PF03860">
    <property type="entry name" value="Csp"/>
    <property type="match status" value="1"/>
</dbReference>
<evidence type="ECO:0000256" key="1">
    <source>
        <dbReference type="SAM" id="Phobius"/>
    </source>
</evidence>
<sequence>MVIGAALLWGNVQTTVLAITLAFVFGYSVTLLAVRRAGLDFKSAIKVALAADTVSIAVTEFADNGIVALTPGAMDAHLSGALFWSALPGGFAVAFVITTPVKVDDRPGQGPRGRPRLPLTSAVRQCARPHPYGAAGRIRVDGRYLGGTGGFDGGRPGSAGLAGNGGILMSSTVKDMLATYPADLGDIDQAKLTACIEECIACAQACTACADACLSEGMVGDLAKCIRTDMDCADICTATAAVLSRHTGYDANITCAILKACAMVCKACGDECVRHADMHEHCRICAEACRSCEQACNELITSLG</sequence>
<dbReference type="InterPro" id="IPR005560">
    <property type="entry name" value="Csp_YhjQ"/>
</dbReference>
<evidence type="ECO:0000313" key="4">
    <source>
        <dbReference type="Proteomes" id="UP001500403"/>
    </source>
</evidence>
<organism evidence="3 4">
    <name type="scientific">Streptomyces enissocaesilis</name>
    <dbReference type="NCBI Taxonomy" id="332589"/>
    <lineage>
        <taxon>Bacteria</taxon>
        <taxon>Bacillati</taxon>
        <taxon>Actinomycetota</taxon>
        <taxon>Actinomycetes</taxon>
        <taxon>Kitasatosporales</taxon>
        <taxon>Streptomycetaceae</taxon>
        <taxon>Streptomyces</taxon>
        <taxon>Streptomyces rochei group</taxon>
    </lineage>
</organism>
<accession>A0ABN3XPZ6</accession>
<feature type="transmembrane region" description="Helical" evidence="1">
    <location>
        <begin position="12"/>
        <end position="34"/>
    </location>
</feature>
<protein>
    <recommendedName>
        <fullName evidence="2">DUF4396 domain-containing protein</fullName>
    </recommendedName>
</protein>